<keyword evidence="1" id="KW-0812">Transmembrane</keyword>
<sequence>MFEHGFRNSDGSRTAKPGPGKALLVLELLVIVAGPIALTGLSAQLLRFSTIFLVAGYCFWRLKANGVEMIYLAINWEGCTRALPGLLARWLLGTGAIALIVLLVSPDRLFCIPRADPLAMAAIVVFYGLVSVLPQEIAFRAYVSWRMDTFNVPYVPALLVSATLFGWVHIIFGTWLSVFLAAVAGLSFYRTYRKYRSLAAVWLEHTLIGVSVFAIGLDNYFYLGPTSPALAITCGVAT</sequence>
<accession>A0ABY8EY03</accession>
<evidence type="ECO:0000313" key="3">
    <source>
        <dbReference type="EMBL" id="WFE87953.1"/>
    </source>
</evidence>
<keyword evidence="3" id="KW-0645">Protease</keyword>
<organism evidence="3 4">
    <name type="scientific">Roseibium porphyridii</name>
    <dbReference type="NCBI Taxonomy" id="2866279"/>
    <lineage>
        <taxon>Bacteria</taxon>
        <taxon>Pseudomonadati</taxon>
        <taxon>Pseudomonadota</taxon>
        <taxon>Alphaproteobacteria</taxon>
        <taxon>Hyphomicrobiales</taxon>
        <taxon>Stappiaceae</taxon>
        <taxon>Roseibium</taxon>
    </lineage>
</organism>
<dbReference type="RefSeq" id="WP_265681384.1">
    <property type="nucleotide sequence ID" value="NZ_CP120863.1"/>
</dbReference>
<keyword evidence="1" id="KW-1133">Transmembrane helix</keyword>
<proteinExistence type="predicted"/>
<name>A0ABY8EY03_9HYPH</name>
<feature type="transmembrane region" description="Helical" evidence="1">
    <location>
        <begin position="82"/>
        <end position="105"/>
    </location>
</feature>
<reference evidence="3 4" key="1">
    <citation type="submission" date="2023-03" db="EMBL/GenBank/DDBJ databases">
        <title>Roseibium porphyridii sp. nov. and Roseibium rhodosorbium sp. nov. isolated from marine algae, Porphyridium cruentum and Rhodosorus marinus, respectively.</title>
        <authorList>
            <person name="Lee M.W."/>
            <person name="Choi B.J."/>
            <person name="Lee J.K."/>
            <person name="Choi D.G."/>
            <person name="Baek J.H."/>
            <person name="Bayburt H."/>
            <person name="Kim J.M."/>
            <person name="Han D.M."/>
            <person name="Kim K.H."/>
            <person name="Jeon C.O."/>
        </authorList>
    </citation>
    <scope>NUCLEOTIDE SEQUENCE [LARGE SCALE GENOMIC DNA]</scope>
    <source>
        <strain evidence="3 4">KMA01</strain>
    </source>
</reference>
<evidence type="ECO:0000313" key="4">
    <source>
        <dbReference type="Proteomes" id="UP001209803"/>
    </source>
</evidence>
<keyword evidence="1" id="KW-0472">Membrane</keyword>
<feature type="transmembrane region" description="Helical" evidence="1">
    <location>
        <begin position="198"/>
        <end position="217"/>
    </location>
</feature>
<dbReference type="InterPro" id="IPR003675">
    <property type="entry name" value="Rce1/LyrA-like_dom"/>
</dbReference>
<keyword evidence="3" id="KW-0378">Hydrolase</keyword>
<feature type="transmembrane region" description="Helical" evidence="1">
    <location>
        <begin position="20"/>
        <end position="38"/>
    </location>
</feature>
<protein>
    <submittedName>
        <fullName evidence="3">CPBP family intramembrane metalloprotease</fullName>
    </submittedName>
</protein>
<dbReference type="Pfam" id="PF02517">
    <property type="entry name" value="Rce1-like"/>
    <property type="match status" value="1"/>
</dbReference>
<keyword evidence="4" id="KW-1185">Reference proteome</keyword>
<dbReference type="EMBL" id="CP120863">
    <property type="protein sequence ID" value="WFE87953.1"/>
    <property type="molecule type" value="Genomic_DNA"/>
</dbReference>
<dbReference type="GO" id="GO:0008237">
    <property type="term" value="F:metallopeptidase activity"/>
    <property type="evidence" value="ECO:0007669"/>
    <property type="project" value="UniProtKB-KW"/>
</dbReference>
<evidence type="ECO:0000259" key="2">
    <source>
        <dbReference type="Pfam" id="PF02517"/>
    </source>
</evidence>
<feature type="transmembrane region" description="Helical" evidence="1">
    <location>
        <begin position="117"/>
        <end position="134"/>
    </location>
</feature>
<dbReference type="Proteomes" id="UP001209803">
    <property type="component" value="Chromosome"/>
</dbReference>
<gene>
    <name evidence="3" type="ORF">K1718_17505</name>
</gene>
<keyword evidence="3" id="KW-0482">Metalloprotease</keyword>
<feature type="domain" description="CAAX prenyl protease 2/Lysostaphin resistance protein A-like" evidence="2">
    <location>
        <begin position="120"/>
        <end position="208"/>
    </location>
</feature>
<evidence type="ECO:0000256" key="1">
    <source>
        <dbReference type="SAM" id="Phobius"/>
    </source>
</evidence>
<feature type="transmembrane region" description="Helical" evidence="1">
    <location>
        <begin position="154"/>
        <end position="186"/>
    </location>
</feature>